<sequence>MMRKLLNKLWRRPIKSTKQEICKQIQEEGAQNPKQFWNLSYICYIYLCPDLEGTSIQLFFFSLRGDMY</sequence>
<organism evidence="1 2">
    <name type="scientific">Stephania cephalantha</name>
    <dbReference type="NCBI Taxonomy" id="152367"/>
    <lineage>
        <taxon>Eukaryota</taxon>
        <taxon>Viridiplantae</taxon>
        <taxon>Streptophyta</taxon>
        <taxon>Embryophyta</taxon>
        <taxon>Tracheophyta</taxon>
        <taxon>Spermatophyta</taxon>
        <taxon>Magnoliopsida</taxon>
        <taxon>Ranunculales</taxon>
        <taxon>Menispermaceae</taxon>
        <taxon>Menispermoideae</taxon>
        <taxon>Cissampelideae</taxon>
        <taxon>Stephania</taxon>
    </lineage>
</organism>
<protein>
    <submittedName>
        <fullName evidence="1">Uncharacterized protein</fullName>
    </submittedName>
</protein>
<evidence type="ECO:0000313" key="1">
    <source>
        <dbReference type="EMBL" id="KAK9089135.1"/>
    </source>
</evidence>
<dbReference type="AlphaFoldDB" id="A0AAP0EBP9"/>
<proteinExistence type="predicted"/>
<dbReference type="Proteomes" id="UP001419268">
    <property type="component" value="Unassembled WGS sequence"/>
</dbReference>
<reference evidence="1 2" key="1">
    <citation type="submission" date="2024-01" db="EMBL/GenBank/DDBJ databases">
        <title>Genome assemblies of Stephania.</title>
        <authorList>
            <person name="Yang L."/>
        </authorList>
    </citation>
    <scope>NUCLEOTIDE SEQUENCE [LARGE SCALE GENOMIC DNA]</scope>
    <source>
        <strain evidence="1">JXDWG</strain>
        <tissue evidence="1">Leaf</tissue>
    </source>
</reference>
<accession>A0AAP0EBP9</accession>
<comment type="caution">
    <text evidence="1">The sequence shown here is derived from an EMBL/GenBank/DDBJ whole genome shotgun (WGS) entry which is preliminary data.</text>
</comment>
<evidence type="ECO:0000313" key="2">
    <source>
        <dbReference type="Proteomes" id="UP001419268"/>
    </source>
</evidence>
<keyword evidence="2" id="KW-1185">Reference proteome</keyword>
<gene>
    <name evidence="1" type="ORF">Scep_028217</name>
</gene>
<dbReference type="EMBL" id="JBBNAG010000012">
    <property type="protein sequence ID" value="KAK9089135.1"/>
    <property type="molecule type" value="Genomic_DNA"/>
</dbReference>
<name>A0AAP0EBP9_9MAGN</name>